<evidence type="ECO:0000313" key="2">
    <source>
        <dbReference type="EMBL" id="MBH5322139.1"/>
    </source>
</evidence>
<sequence length="289" mass="31445">MAATMAMTAAYANAQEQDKPEDPIIVSGDLPGPTDIRATVRAVMQERGNTQPLHRYLDPLCLHVTGMAAQANAFVRERMLANANDAEIALADEGCSVNAIVFIVEEPVQLLELLTDRQPWLLRPDDRRRVEFEAEEGAPVIVWHNFEDRAAQGGRLAHSATVAGSTGTVTPLGVNVRVNNQSGFGRTGATHSTAVQSGVIILNLNHLVGMDLERVGDFATMRLLAPGLIPFEHQLDEPTSVTAPFIADEGETVLTRFDRAYLRALYGLQPNAAANRLPAAVVREYEEDE</sequence>
<organism evidence="2 3">
    <name type="scientific">Aurantiacibacter sediminis</name>
    <dbReference type="NCBI Taxonomy" id="2793064"/>
    <lineage>
        <taxon>Bacteria</taxon>
        <taxon>Pseudomonadati</taxon>
        <taxon>Pseudomonadota</taxon>
        <taxon>Alphaproteobacteria</taxon>
        <taxon>Sphingomonadales</taxon>
        <taxon>Erythrobacteraceae</taxon>
        <taxon>Aurantiacibacter</taxon>
    </lineage>
</organism>
<comment type="caution">
    <text evidence="2">The sequence shown here is derived from an EMBL/GenBank/DDBJ whole genome shotgun (WGS) entry which is preliminary data.</text>
</comment>
<dbReference type="EMBL" id="JAEANY010000002">
    <property type="protein sequence ID" value="MBH5322139.1"/>
    <property type="molecule type" value="Genomic_DNA"/>
</dbReference>
<proteinExistence type="predicted"/>
<evidence type="ECO:0000256" key="1">
    <source>
        <dbReference type="SAM" id="MobiDB-lite"/>
    </source>
</evidence>
<feature type="region of interest" description="Disordered" evidence="1">
    <location>
        <begin position="13"/>
        <end position="32"/>
    </location>
</feature>
<reference evidence="2 3" key="1">
    <citation type="submission" date="2020-11" db="EMBL/GenBank/DDBJ databases">
        <title>Erythrobacter sediminis sp. nov., a marine bacterium from a tidal flat of Garorim Bay.</title>
        <authorList>
            <person name="Kim D."/>
            <person name="Yoo Y."/>
            <person name="Kim J.-J."/>
        </authorList>
    </citation>
    <scope>NUCLEOTIDE SEQUENCE [LARGE SCALE GENOMIC DNA]</scope>
    <source>
        <strain evidence="2 3">JGD-13</strain>
    </source>
</reference>
<accession>A0ABS0N4L7</accession>
<dbReference type="Proteomes" id="UP000602442">
    <property type="component" value="Unassembled WGS sequence"/>
</dbReference>
<gene>
    <name evidence="2" type="ORF">I5L03_06025</name>
</gene>
<dbReference type="RefSeq" id="WP_197920857.1">
    <property type="nucleotide sequence ID" value="NZ_CAWPTA010000007.1"/>
</dbReference>
<keyword evidence="3" id="KW-1185">Reference proteome</keyword>
<evidence type="ECO:0000313" key="3">
    <source>
        <dbReference type="Proteomes" id="UP000602442"/>
    </source>
</evidence>
<name>A0ABS0N4L7_9SPHN</name>
<protein>
    <submittedName>
        <fullName evidence="2">Uncharacterized protein</fullName>
    </submittedName>
</protein>